<dbReference type="AlphaFoldDB" id="A0ABD1WN08"/>
<reference evidence="2" key="1">
    <citation type="submission" date="2024-07" db="EMBL/GenBank/DDBJ databases">
        <title>Two chromosome-level genome assemblies of Korean endemic species Abeliophyllum distichum and Forsythia ovata (Oleaceae).</title>
        <authorList>
            <person name="Jang H."/>
        </authorList>
    </citation>
    <scope>NUCLEOTIDE SEQUENCE [LARGE SCALE GENOMIC DNA]</scope>
</reference>
<dbReference type="PANTHER" id="PTHR10794">
    <property type="entry name" value="ABHYDROLASE DOMAIN-CONTAINING PROTEIN"/>
    <property type="match status" value="1"/>
</dbReference>
<proteinExistence type="predicted"/>
<protein>
    <submittedName>
        <fullName evidence="1">Esterase/lipase/thioesterase family protein</fullName>
    </submittedName>
</protein>
<name>A0ABD1WN08_9LAMI</name>
<dbReference type="PANTHER" id="PTHR10794:SF84">
    <property type="entry name" value="ESTERASE_LIPASE_THIOESTERASE FAMILY PROTEIN"/>
    <property type="match status" value="1"/>
</dbReference>
<dbReference type="EMBL" id="JBFOLJ010000003">
    <property type="protein sequence ID" value="KAL2551049.1"/>
    <property type="molecule type" value="Genomic_DNA"/>
</dbReference>
<sequence length="144" mass="15923">MAIASLGFASPLSSSLRHLKQSHCALNPSKASRHLTLRAADAANIMANSSNNHHPSLEVIGGAMEKFLPAFKTINLPYTPYPVFGWNRHVETIFTAFFRSRPDVRFRRECLRTKDNGAVALDWVCGDDSRLPSDSPVLILLAFS</sequence>
<accession>A0ABD1WN08</accession>
<gene>
    <name evidence="1" type="ORF">Fot_12579</name>
</gene>
<evidence type="ECO:0000313" key="2">
    <source>
        <dbReference type="Proteomes" id="UP001604277"/>
    </source>
</evidence>
<evidence type="ECO:0000313" key="1">
    <source>
        <dbReference type="EMBL" id="KAL2551049.1"/>
    </source>
</evidence>
<dbReference type="Proteomes" id="UP001604277">
    <property type="component" value="Unassembled WGS sequence"/>
</dbReference>
<keyword evidence="2" id="KW-1185">Reference proteome</keyword>
<organism evidence="1 2">
    <name type="scientific">Forsythia ovata</name>
    <dbReference type="NCBI Taxonomy" id="205694"/>
    <lineage>
        <taxon>Eukaryota</taxon>
        <taxon>Viridiplantae</taxon>
        <taxon>Streptophyta</taxon>
        <taxon>Embryophyta</taxon>
        <taxon>Tracheophyta</taxon>
        <taxon>Spermatophyta</taxon>
        <taxon>Magnoliopsida</taxon>
        <taxon>eudicotyledons</taxon>
        <taxon>Gunneridae</taxon>
        <taxon>Pentapetalae</taxon>
        <taxon>asterids</taxon>
        <taxon>lamiids</taxon>
        <taxon>Lamiales</taxon>
        <taxon>Oleaceae</taxon>
        <taxon>Forsythieae</taxon>
        <taxon>Forsythia</taxon>
    </lineage>
</organism>
<dbReference type="InterPro" id="IPR050960">
    <property type="entry name" value="AB_hydrolase_4_sf"/>
</dbReference>
<comment type="caution">
    <text evidence="1">The sequence shown here is derived from an EMBL/GenBank/DDBJ whole genome shotgun (WGS) entry which is preliminary data.</text>
</comment>